<reference evidence="2" key="1">
    <citation type="journal article" date="2010" name="Mol. Biosyst.">
        <title>Complete genome sequence and comparative analysis of Shewanella violacea, a psychrophilic and piezophilic bacterium from deep sea floor sediments.</title>
        <authorList>
            <person name="Aono E."/>
            <person name="Baba T."/>
            <person name="Ara T."/>
            <person name="Nishi T."/>
            <person name="Nakamichi T."/>
            <person name="Inamoto E."/>
            <person name="Toyonaga H."/>
            <person name="Hasegawa M."/>
            <person name="Takai Y."/>
            <person name="Okumura Y."/>
            <person name="Baba M."/>
            <person name="Tomita M."/>
            <person name="Kato C."/>
            <person name="Oshima T."/>
            <person name="Nakasone K."/>
            <person name="Mori H."/>
        </authorList>
    </citation>
    <scope>NUCLEOTIDE SEQUENCE [LARGE SCALE GENOMIC DNA]</scope>
    <source>
        <strain evidence="2">JCM 10179 / CIP 106290 / LMG 19151 / DSS12</strain>
    </source>
</reference>
<protein>
    <submittedName>
        <fullName evidence="1">Uncharacterized protein</fullName>
    </submittedName>
</protein>
<evidence type="ECO:0000313" key="1">
    <source>
        <dbReference type="EMBL" id="BAJ03843.1"/>
    </source>
</evidence>
<name>D4ZCU8_SHEVD</name>
<dbReference type="HOGENOM" id="CLU_3367311_0_0_6"/>
<dbReference type="AlphaFoldDB" id="D4ZCU8"/>
<organism evidence="1 2">
    <name type="scientific">Shewanella violacea (strain JCM 10179 / CIP 106290 / LMG 19151 / DSS12)</name>
    <dbReference type="NCBI Taxonomy" id="637905"/>
    <lineage>
        <taxon>Bacteria</taxon>
        <taxon>Pseudomonadati</taxon>
        <taxon>Pseudomonadota</taxon>
        <taxon>Gammaproteobacteria</taxon>
        <taxon>Alteromonadales</taxon>
        <taxon>Shewanellaceae</taxon>
        <taxon>Shewanella</taxon>
    </lineage>
</organism>
<evidence type="ECO:0000313" key="2">
    <source>
        <dbReference type="Proteomes" id="UP000002350"/>
    </source>
</evidence>
<proteinExistence type="predicted"/>
<gene>
    <name evidence="1" type="ordered locus">SVI_3872</name>
</gene>
<dbReference type="KEGG" id="svo:SVI_3872"/>
<dbReference type="Proteomes" id="UP000002350">
    <property type="component" value="Chromosome"/>
</dbReference>
<accession>D4ZCU8</accession>
<sequence>MGIDTDLSTQSIKIYLSFSSNQLTDTLIELIALNG</sequence>
<dbReference type="EMBL" id="AP011177">
    <property type="protein sequence ID" value="BAJ03843.1"/>
    <property type="molecule type" value="Genomic_DNA"/>
</dbReference>
<keyword evidence="2" id="KW-1185">Reference proteome</keyword>